<sequence>MTTGLPSRADESAPNSIIEPLPREERQTSAALHRVGSGLGMVAWTLVGLGIAATLWSLAVATGRFPEQLFPSVPQIYNAGQGLWQQGLLSDDIMASLRRAATGFALGAAIGVTVAVVTATTAAGRNLLQPVLRVFSPIPTIGLVPLAILWFGLGENSKVLVVSLGVFVPVWINSHAGLSSTPADYLKAARCLGAGRWQTLRKVILPEAMPDIVSGLRVGAAMAFVLIVVAEMTGTTAGIGYRIYQAQLFSQADRLIFCLLVLGVIGALCDITINKASTPFIRWAKEQH</sequence>
<evidence type="ECO:0000256" key="1">
    <source>
        <dbReference type="ARBA" id="ARBA00004651"/>
    </source>
</evidence>
<feature type="transmembrane region" description="Helical" evidence="7">
    <location>
        <begin position="159"/>
        <end position="178"/>
    </location>
</feature>
<keyword evidence="2 7" id="KW-0813">Transport</keyword>
<evidence type="ECO:0000313" key="10">
    <source>
        <dbReference type="EMBL" id="MDV6299170.1"/>
    </source>
</evidence>
<keyword evidence="6 7" id="KW-0472">Membrane</keyword>
<feature type="region of interest" description="Disordered" evidence="8">
    <location>
        <begin position="1"/>
        <end position="23"/>
    </location>
</feature>
<dbReference type="PROSITE" id="PS50928">
    <property type="entry name" value="ABC_TM1"/>
    <property type="match status" value="1"/>
</dbReference>
<feature type="transmembrane region" description="Helical" evidence="7">
    <location>
        <begin position="41"/>
        <end position="61"/>
    </location>
</feature>
<evidence type="ECO:0000256" key="8">
    <source>
        <dbReference type="SAM" id="MobiDB-lite"/>
    </source>
</evidence>
<dbReference type="SUPFAM" id="SSF161098">
    <property type="entry name" value="MetI-like"/>
    <property type="match status" value="1"/>
</dbReference>
<name>A0AAE4QW75_9ACTN</name>
<feature type="transmembrane region" description="Helical" evidence="7">
    <location>
        <begin position="103"/>
        <end position="122"/>
    </location>
</feature>
<evidence type="ECO:0000256" key="6">
    <source>
        <dbReference type="ARBA" id="ARBA00023136"/>
    </source>
</evidence>
<reference evidence="10" key="1">
    <citation type="submission" date="2023-10" db="EMBL/GenBank/DDBJ databases">
        <title>Development of a sustainable strategy for remediation of hydrocarbon-contaminated territories based on the waste exchange concept.</title>
        <authorList>
            <person name="Krivoruchko A."/>
        </authorList>
    </citation>
    <scope>NUCLEOTIDE SEQUENCE</scope>
    <source>
        <strain evidence="10">IEGM 1175</strain>
    </source>
</reference>
<dbReference type="EMBL" id="JAWLKJ010000002">
    <property type="protein sequence ID" value="MDV6299170.1"/>
    <property type="molecule type" value="Genomic_DNA"/>
</dbReference>
<keyword evidence="3" id="KW-1003">Cell membrane</keyword>
<dbReference type="PANTHER" id="PTHR30151:SF0">
    <property type="entry name" value="ABC TRANSPORTER PERMEASE PROTEIN MJ0413-RELATED"/>
    <property type="match status" value="1"/>
</dbReference>
<dbReference type="Gene3D" id="1.10.3720.10">
    <property type="entry name" value="MetI-like"/>
    <property type="match status" value="1"/>
</dbReference>
<dbReference type="PANTHER" id="PTHR30151">
    <property type="entry name" value="ALKANE SULFONATE ABC TRANSPORTER-RELATED, MEMBRANE SUBUNIT"/>
    <property type="match status" value="1"/>
</dbReference>
<gene>
    <name evidence="10" type="ORF">R3P82_08585</name>
</gene>
<evidence type="ECO:0000256" key="4">
    <source>
        <dbReference type="ARBA" id="ARBA00022692"/>
    </source>
</evidence>
<feature type="transmembrane region" description="Helical" evidence="7">
    <location>
        <begin position="134"/>
        <end position="152"/>
    </location>
</feature>
<evidence type="ECO:0000256" key="2">
    <source>
        <dbReference type="ARBA" id="ARBA00022448"/>
    </source>
</evidence>
<protein>
    <submittedName>
        <fullName evidence="10">ABC transporter permease</fullName>
    </submittedName>
</protein>
<keyword evidence="5 7" id="KW-1133">Transmembrane helix</keyword>
<comment type="similarity">
    <text evidence="7">Belongs to the binding-protein-dependent transport system permease family.</text>
</comment>
<dbReference type="AlphaFoldDB" id="A0AAE4QW75"/>
<organism evidence="10 11">
    <name type="scientific">Dietzia maris</name>
    <dbReference type="NCBI Taxonomy" id="37915"/>
    <lineage>
        <taxon>Bacteria</taxon>
        <taxon>Bacillati</taxon>
        <taxon>Actinomycetota</taxon>
        <taxon>Actinomycetes</taxon>
        <taxon>Mycobacteriales</taxon>
        <taxon>Dietziaceae</taxon>
        <taxon>Dietzia</taxon>
    </lineage>
</organism>
<evidence type="ECO:0000259" key="9">
    <source>
        <dbReference type="PROSITE" id="PS50928"/>
    </source>
</evidence>
<dbReference type="InterPro" id="IPR000515">
    <property type="entry name" value="MetI-like"/>
</dbReference>
<dbReference type="InterPro" id="IPR035906">
    <property type="entry name" value="MetI-like_sf"/>
</dbReference>
<evidence type="ECO:0000256" key="7">
    <source>
        <dbReference type="RuleBase" id="RU363032"/>
    </source>
</evidence>
<feature type="transmembrane region" description="Helical" evidence="7">
    <location>
        <begin position="218"/>
        <end position="243"/>
    </location>
</feature>
<evidence type="ECO:0000256" key="5">
    <source>
        <dbReference type="ARBA" id="ARBA00022989"/>
    </source>
</evidence>
<comment type="subcellular location">
    <subcellularLocation>
        <location evidence="1 7">Cell membrane</location>
        <topology evidence="1 7">Multi-pass membrane protein</topology>
    </subcellularLocation>
</comment>
<dbReference type="RefSeq" id="WP_317469714.1">
    <property type="nucleotide sequence ID" value="NZ_JAWLKJ010000002.1"/>
</dbReference>
<evidence type="ECO:0000256" key="3">
    <source>
        <dbReference type="ARBA" id="ARBA00022475"/>
    </source>
</evidence>
<keyword evidence="4 7" id="KW-0812">Transmembrane</keyword>
<comment type="caution">
    <text evidence="10">The sequence shown here is derived from an EMBL/GenBank/DDBJ whole genome shotgun (WGS) entry which is preliminary data.</text>
</comment>
<accession>A0AAE4QW75</accession>
<proteinExistence type="inferred from homology"/>
<evidence type="ECO:0000313" key="11">
    <source>
        <dbReference type="Proteomes" id="UP001185873"/>
    </source>
</evidence>
<dbReference type="Pfam" id="PF00528">
    <property type="entry name" value="BPD_transp_1"/>
    <property type="match status" value="1"/>
</dbReference>
<dbReference type="Proteomes" id="UP001185873">
    <property type="component" value="Unassembled WGS sequence"/>
</dbReference>
<feature type="domain" description="ABC transmembrane type-1" evidence="9">
    <location>
        <begin position="93"/>
        <end position="273"/>
    </location>
</feature>
<dbReference type="GO" id="GO:0005886">
    <property type="term" value="C:plasma membrane"/>
    <property type="evidence" value="ECO:0007669"/>
    <property type="project" value="UniProtKB-SubCell"/>
</dbReference>
<feature type="transmembrane region" description="Helical" evidence="7">
    <location>
        <begin position="255"/>
        <end position="273"/>
    </location>
</feature>
<dbReference type="GO" id="GO:0055085">
    <property type="term" value="P:transmembrane transport"/>
    <property type="evidence" value="ECO:0007669"/>
    <property type="project" value="InterPro"/>
</dbReference>
<dbReference type="CDD" id="cd06261">
    <property type="entry name" value="TM_PBP2"/>
    <property type="match status" value="1"/>
</dbReference>